<dbReference type="Pfam" id="PF11208">
    <property type="entry name" value="DUF2992"/>
    <property type="match status" value="1"/>
</dbReference>
<dbReference type="RefSeq" id="WP_344902179.1">
    <property type="nucleotide sequence ID" value="NZ_BAAAYO010000001.1"/>
</dbReference>
<gene>
    <name evidence="2" type="ORF">ACFFNY_16475</name>
</gene>
<evidence type="ECO:0000313" key="3">
    <source>
        <dbReference type="Proteomes" id="UP001589619"/>
    </source>
</evidence>
<comment type="caution">
    <text evidence="2">The sequence shown here is derived from an EMBL/GenBank/DDBJ whole genome shotgun (WGS) entry which is preliminary data.</text>
</comment>
<dbReference type="Proteomes" id="UP001589619">
    <property type="component" value="Unassembled WGS sequence"/>
</dbReference>
<keyword evidence="3" id="KW-1185">Reference proteome</keyword>
<sequence>MKLTVFWDGQFWIGIVEDDSGGRLKACRHLFGAEPHDAEVLDFIRLRMNDLLEHTRSSLATGEIGRKRINPKRLARMAASEMKRRGVSTQAEEAIRLELEQRKKTSRQQSRQQREEEARRKREIAVQKAKAKHRGR</sequence>
<feature type="compositionally biased region" description="Basic and acidic residues" evidence="1">
    <location>
        <begin position="112"/>
        <end position="125"/>
    </location>
</feature>
<accession>A0ABV5VY33</accession>
<reference evidence="2 3" key="1">
    <citation type="submission" date="2024-09" db="EMBL/GenBank/DDBJ databases">
        <authorList>
            <person name="Sun Q."/>
            <person name="Mori K."/>
        </authorList>
    </citation>
    <scope>NUCLEOTIDE SEQUENCE [LARGE SCALE GENOMIC DNA]</scope>
    <source>
        <strain evidence="2 3">JCM 12520</strain>
    </source>
</reference>
<feature type="region of interest" description="Disordered" evidence="1">
    <location>
        <begin position="98"/>
        <end position="136"/>
    </location>
</feature>
<dbReference type="InterPro" id="IPR016787">
    <property type="entry name" value="UCP021328"/>
</dbReference>
<evidence type="ECO:0000313" key="2">
    <source>
        <dbReference type="EMBL" id="MFB9753163.1"/>
    </source>
</evidence>
<protein>
    <submittedName>
        <fullName evidence="2">YjdF family protein</fullName>
    </submittedName>
</protein>
<dbReference type="PIRSF" id="PIRSF021328">
    <property type="entry name" value="UCP021328"/>
    <property type="match status" value="1"/>
</dbReference>
<name>A0ABV5VY33_9BACL</name>
<dbReference type="EMBL" id="JBHMAG010000012">
    <property type="protein sequence ID" value="MFB9753163.1"/>
    <property type="molecule type" value="Genomic_DNA"/>
</dbReference>
<evidence type="ECO:0000256" key="1">
    <source>
        <dbReference type="SAM" id="MobiDB-lite"/>
    </source>
</evidence>
<organism evidence="2 3">
    <name type="scientific">Paenibacillus hodogayensis</name>
    <dbReference type="NCBI Taxonomy" id="279208"/>
    <lineage>
        <taxon>Bacteria</taxon>
        <taxon>Bacillati</taxon>
        <taxon>Bacillota</taxon>
        <taxon>Bacilli</taxon>
        <taxon>Bacillales</taxon>
        <taxon>Paenibacillaceae</taxon>
        <taxon>Paenibacillus</taxon>
    </lineage>
</organism>
<proteinExistence type="predicted"/>